<reference evidence="3" key="1">
    <citation type="journal article" date="2019" name="Int. J. Syst. Evol. Microbiol.">
        <title>The Global Catalogue of Microorganisms (GCM) 10K type strain sequencing project: providing services to taxonomists for standard genome sequencing and annotation.</title>
        <authorList>
            <consortium name="The Broad Institute Genomics Platform"/>
            <consortium name="The Broad Institute Genome Sequencing Center for Infectious Disease"/>
            <person name="Wu L."/>
            <person name="Ma J."/>
        </authorList>
    </citation>
    <scope>NUCLEOTIDE SEQUENCE [LARGE SCALE GENOMIC DNA]</scope>
    <source>
        <strain evidence="3">KCTC 32141</strain>
    </source>
</reference>
<dbReference type="InterPro" id="IPR056695">
    <property type="entry name" value="DUF7793"/>
</dbReference>
<comment type="caution">
    <text evidence="2">The sequence shown here is derived from an EMBL/GenBank/DDBJ whole genome shotgun (WGS) entry which is preliminary data.</text>
</comment>
<evidence type="ECO:0000259" key="1">
    <source>
        <dbReference type="Pfam" id="PF25056"/>
    </source>
</evidence>
<dbReference type="Pfam" id="PF25056">
    <property type="entry name" value="DUF7793"/>
    <property type="match status" value="1"/>
</dbReference>
<sequence length="141" mass="16203">MEAKKNSIQLGSARFWTDVRNIIYCEFEDSMTYCHLDIESVKLYINTIVKLCNGKAMPFLIDLRNIRFTFSNEAVSFLAQSSLLKTLIISEVFILNSIGTKLLISAYKRIFDPIIPYSIFSDITLAQQYCIEAKNKFYGSN</sequence>
<dbReference type="Proteomes" id="UP001597533">
    <property type="component" value="Unassembled WGS sequence"/>
</dbReference>
<gene>
    <name evidence="2" type="ORF">ACFS5M_13365</name>
</gene>
<organism evidence="2 3">
    <name type="scientific">Lacinutrix iliipiscaria</name>
    <dbReference type="NCBI Taxonomy" id="1230532"/>
    <lineage>
        <taxon>Bacteria</taxon>
        <taxon>Pseudomonadati</taxon>
        <taxon>Bacteroidota</taxon>
        <taxon>Flavobacteriia</taxon>
        <taxon>Flavobacteriales</taxon>
        <taxon>Flavobacteriaceae</taxon>
        <taxon>Lacinutrix</taxon>
    </lineage>
</organism>
<proteinExistence type="predicted"/>
<keyword evidence="3" id="KW-1185">Reference proteome</keyword>
<accession>A0ABW5WU00</accession>
<evidence type="ECO:0000313" key="2">
    <source>
        <dbReference type="EMBL" id="MFD2824665.1"/>
    </source>
</evidence>
<evidence type="ECO:0000313" key="3">
    <source>
        <dbReference type="Proteomes" id="UP001597533"/>
    </source>
</evidence>
<dbReference type="RefSeq" id="WP_183489217.1">
    <property type="nucleotide sequence ID" value="NZ_JBHUOV010000015.1"/>
</dbReference>
<name>A0ABW5WU00_9FLAO</name>
<dbReference type="EMBL" id="JBHUOV010000015">
    <property type="protein sequence ID" value="MFD2824665.1"/>
    <property type="molecule type" value="Genomic_DNA"/>
</dbReference>
<protein>
    <recommendedName>
        <fullName evidence="1">DUF7793 domain-containing protein</fullName>
    </recommendedName>
</protein>
<feature type="domain" description="DUF7793" evidence="1">
    <location>
        <begin position="15"/>
        <end position="129"/>
    </location>
</feature>